<feature type="compositionally biased region" description="Polar residues" evidence="1">
    <location>
        <begin position="130"/>
        <end position="146"/>
    </location>
</feature>
<evidence type="ECO:0000313" key="3">
    <source>
        <dbReference type="Proteomes" id="UP000800093"/>
    </source>
</evidence>
<dbReference type="AlphaFoldDB" id="A0A9P4K2Z1"/>
<dbReference type="Proteomes" id="UP000800093">
    <property type="component" value="Unassembled WGS sequence"/>
</dbReference>
<evidence type="ECO:0000256" key="1">
    <source>
        <dbReference type="SAM" id="MobiDB-lite"/>
    </source>
</evidence>
<gene>
    <name evidence="2" type="ORF">CC78DRAFT_585435</name>
</gene>
<reference evidence="3" key="1">
    <citation type="journal article" date="2020" name="Stud. Mycol.">
        <title>101 Dothideomycetes genomes: A test case for predicting lifestyles and emergence of pathogens.</title>
        <authorList>
            <person name="Haridas S."/>
            <person name="Albert R."/>
            <person name="Binder M."/>
            <person name="Bloem J."/>
            <person name="LaButti K."/>
            <person name="Salamov A."/>
            <person name="Andreopoulos B."/>
            <person name="Baker S."/>
            <person name="Barry K."/>
            <person name="Bills G."/>
            <person name="Bluhm B."/>
            <person name="Cannon C."/>
            <person name="Castanera R."/>
            <person name="Culley D."/>
            <person name="Daum C."/>
            <person name="Ezra D."/>
            <person name="Gonzalez J."/>
            <person name="Henrissat B."/>
            <person name="Kuo A."/>
            <person name="Liang C."/>
            <person name="Lipzen A."/>
            <person name="Lutzoni F."/>
            <person name="Magnuson J."/>
            <person name="Mondo S."/>
            <person name="Nolan M."/>
            <person name="Ohm R."/>
            <person name="Pangilinan J."/>
            <person name="Park H.-J."/>
            <person name="Ramirez L."/>
            <person name="Alfaro M."/>
            <person name="Sun H."/>
            <person name="Tritt A."/>
            <person name="Yoshinaga Y."/>
            <person name="Zwiers L.-H."/>
            <person name="Turgeon B."/>
            <person name="Goodwin S."/>
            <person name="Spatafora J."/>
            <person name="Crous P."/>
            <person name="Grigoriev I."/>
        </authorList>
    </citation>
    <scope>NUCLEOTIDE SEQUENCE [LARGE SCALE GENOMIC DNA]</scope>
    <source>
        <strain evidence="3">CBS 304.66</strain>
    </source>
</reference>
<feature type="region of interest" description="Disordered" evidence="1">
    <location>
        <begin position="122"/>
        <end position="146"/>
    </location>
</feature>
<comment type="caution">
    <text evidence="2">The sequence shown here is derived from an EMBL/GenBank/DDBJ whole genome shotgun (WGS) entry which is preliminary data.</text>
</comment>
<keyword evidence="3" id="KW-1185">Reference proteome</keyword>
<protein>
    <submittedName>
        <fullName evidence="2">Uncharacterized protein</fullName>
    </submittedName>
</protein>
<organism evidence="2 3">
    <name type="scientific">Lojkania enalia</name>
    <dbReference type="NCBI Taxonomy" id="147567"/>
    <lineage>
        <taxon>Eukaryota</taxon>
        <taxon>Fungi</taxon>
        <taxon>Dikarya</taxon>
        <taxon>Ascomycota</taxon>
        <taxon>Pezizomycotina</taxon>
        <taxon>Dothideomycetes</taxon>
        <taxon>Pleosporomycetidae</taxon>
        <taxon>Pleosporales</taxon>
        <taxon>Pleosporales incertae sedis</taxon>
        <taxon>Lojkania</taxon>
    </lineage>
</organism>
<dbReference type="EMBL" id="ML986695">
    <property type="protein sequence ID" value="KAF2259923.1"/>
    <property type="molecule type" value="Genomic_DNA"/>
</dbReference>
<proteinExistence type="predicted"/>
<name>A0A9P4K2Z1_9PLEO</name>
<sequence length="208" mass="23304">MSRSKAVVGLAKEMIRILMRRFGEVAFLKDELSLMLEGGLDPGCRDPAGRRIDKGLARAAPCKRAESVDNDMYGRGGLSHIRGKLSFCILLNIRPATGGEYSTRYMPVECCVWIRGKRRSSAESGKPETARNNPQPETIETHSHPQNGNVEWLQALAIRRFETLPLTLFLQMHKLLRRWRTEIGCGVVRSVGSGHRPASRAFFGWPNS</sequence>
<evidence type="ECO:0000313" key="2">
    <source>
        <dbReference type="EMBL" id="KAF2259923.1"/>
    </source>
</evidence>
<accession>A0A9P4K2Z1</accession>